<comment type="catalytic activity">
    <reaction evidence="5">
        <text>a 2-oxocarboxylate + 2 oxidized [2Fe-2S]-[ferredoxin] + CoA = an acyl-CoA + 2 reduced [2Fe-2S]-[ferredoxin] + CO2 + H(+)</text>
        <dbReference type="Rhea" id="RHEA:42316"/>
        <dbReference type="Rhea" id="RHEA-COMP:10000"/>
        <dbReference type="Rhea" id="RHEA-COMP:10001"/>
        <dbReference type="ChEBI" id="CHEBI:15378"/>
        <dbReference type="ChEBI" id="CHEBI:16526"/>
        <dbReference type="ChEBI" id="CHEBI:33737"/>
        <dbReference type="ChEBI" id="CHEBI:33738"/>
        <dbReference type="ChEBI" id="CHEBI:35179"/>
        <dbReference type="ChEBI" id="CHEBI:57287"/>
        <dbReference type="ChEBI" id="CHEBI:58342"/>
        <dbReference type="EC" id="1.2.7.11"/>
    </reaction>
</comment>
<dbReference type="SUPFAM" id="SSF52518">
    <property type="entry name" value="Thiamin diphosphate-binding fold (THDP-binding)"/>
    <property type="match status" value="1"/>
</dbReference>
<protein>
    <recommendedName>
        <fullName evidence="3">2-oxoacid oxidoreductase (ferredoxin)</fullName>
        <ecNumber evidence="3">1.2.7.11</ecNumber>
    </recommendedName>
</protein>
<dbReference type="FunFam" id="3.40.50.970:FF:000012">
    <property type="entry name" value="Pyruvate:ferredoxin (Flavodoxin) oxidoreductase"/>
    <property type="match status" value="1"/>
</dbReference>
<dbReference type="CDD" id="cd07034">
    <property type="entry name" value="TPP_PYR_PFOR_IOR-alpha_like"/>
    <property type="match status" value="1"/>
</dbReference>
<name>A0A832T4M3_9CREN</name>
<accession>A0A832T4M3</accession>
<dbReference type="GO" id="GO:0006979">
    <property type="term" value="P:response to oxidative stress"/>
    <property type="evidence" value="ECO:0007669"/>
    <property type="project" value="TreeGrafter"/>
</dbReference>
<evidence type="ECO:0000256" key="5">
    <source>
        <dbReference type="ARBA" id="ARBA00048893"/>
    </source>
</evidence>
<dbReference type="Gene3D" id="3.40.50.970">
    <property type="match status" value="1"/>
</dbReference>
<dbReference type="PANTHER" id="PTHR32154">
    <property type="entry name" value="PYRUVATE-FLAVODOXIN OXIDOREDUCTASE-RELATED"/>
    <property type="match status" value="1"/>
</dbReference>
<dbReference type="RefSeq" id="WP_277025252.1">
    <property type="nucleotide sequence ID" value="NZ_DAIOPL010000003.1"/>
</dbReference>
<reference evidence="8" key="1">
    <citation type="journal article" date="2020" name="bioRxiv">
        <title>A rank-normalized archaeal taxonomy based on genome phylogeny resolves widespread incomplete and uneven classifications.</title>
        <authorList>
            <person name="Rinke C."/>
            <person name="Chuvochina M."/>
            <person name="Mussig A.J."/>
            <person name="Chaumeil P.-A."/>
            <person name="Waite D.W."/>
            <person name="Whitman W.B."/>
            <person name="Parks D.H."/>
            <person name="Hugenholtz P."/>
        </authorList>
    </citation>
    <scope>NUCLEOTIDE SEQUENCE</scope>
    <source>
        <strain evidence="8">UBA8839</strain>
    </source>
</reference>
<sequence length="384" mass="42331">MKTLAVQKTALTGNYAVAYAVKMAKPHVIAAYPITPQTSIVEKLSEFVEKGELNARFVNVESEFAAMSVVYGAAMAGARAFTATSSHGLLYMYEATWWAALSRAPVVMAVVTRTIGPPWNIHVEHNDILVLRDSGWIIAMAENVQEVFDLTLQAFKIAETAVLPMAVGLDGFVLSHSTEPVEIPPQEAVDKFLPPRRPDVPLLLRPGEPVVFGNLPSDNRIHARHKIATVYEAQREAKKVIDQVDWEYGKIIGRNYGGLVEWYKASDAKNIVVCMGAWCSDAKQAVDALRKRSIPVGLMRVRFLRPFPLEEVSQLDQYEKVIVYDRDITPLGGVLGIEIKAALSKASVINIVAGIAGVDFDVQNFYETIQKAIEGSYKGIEFAI</sequence>
<dbReference type="InterPro" id="IPR029061">
    <property type="entry name" value="THDP-binding"/>
</dbReference>
<dbReference type="Gene3D" id="3.40.50.920">
    <property type="match status" value="1"/>
</dbReference>
<dbReference type="AlphaFoldDB" id="A0A832T4M3"/>
<evidence type="ECO:0000256" key="2">
    <source>
        <dbReference type="ARBA" id="ARBA00011631"/>
    </source>
</evidence>
<dbReference type="EMBL" id="DUJP01000030">
    <property type="protein sequence ID" value="HII47584.1"/>
    <property type="molecule type" value="Genomic_DNA"/>
</dbReference>
<dbReference type="PANTHER" id="PTHR32154:SF0">
    <property type="entry name" value="PYRUVATE-FLAVODOXIN OXIDOREDUCTASE-RELATED"/>
    <property type="match status" value="1"/>
</dbReference>
<feature type="domain" description="Pyruvate:ferredoxin oxidoreductase core" evidence="7">
    <location>
        <begin position="268"/>
        <end position="364"/>
    </location>
</feature>
<evidence type="ECO:0000259" key="6">
    <source>
        <dbReference type="Pfam" id="PF01855"/>
    </source>
</evidence>
<dbReference type="Pfam" id="PF17147">
    <property type="entry name" value="PFOR_II"/>
    <property type="match status" value="1"/>
</dbReference>
<dbReference type="Proteomes" id="UP000651120">
    <property type="component" value="Unassembled WGS sequence"/>
</dbReference>
<organism evidence="8 9">
    <name type="scientific">Pyrobaculum aerophilum</name>
    <dbReference type="NCBI Taxonomy" id="13773"/>
    <lineage>
        <taxon>Archaea</taxon>
        <taxon>Thermoproteota</taxon>
        <taxon>Thermoprotei</taxon>
        <taxon>Thermoproteales</taxon>
        <taxon>Thermoproteaceae</taxon>
        <taxon>Pyrobaculum</taxon>
    </lineage>
</organism>
<comment type="subunit">
    <text evidence="1">Heterotetramer of one alpha, one beta, one delta and one gamma chain.</text>
</comment>
<gene>
    <name evidence="8" type="ORF">HA333_09140</name>
</gene>
<dbReference type="InterPro" id="IPR050722">
    <property type="entry name" value="Pyruvate:ferred/Flavod_OxRd"/>
</dbReference>
<keyword evidence="8" id="KW-0670">Pyruvate</keyword>
<evidence type="ECO:0000256" key="1">
    <source>
        <dbReference type="ARBA" id="ARBA00011595"/>
    </source>
</evidence>
<dbReference type="SUPFAM" id="SSF52922">
    <property type="entry name" value="TK C-terminal domain-like"/>
    <property type="match status" value="1"/>
</dbReference>
<dbReference type="Pfam" id="PF01855">
    <property type="entry name" value="POR_N"/>
    <property type="match status" value="1"/>
</dbReference>
<dbReference type="GO" id="GO:0018491">
    <property type="term" value="F:2-oxobutyrate synthase activity"/>
    <property type="evidence" value="ECO:0007669"/>
    <property type="project" value="UniProtKB-ARBA"/>
</dbReference>
<evidence type="ECO:0000313" key="8">
    <source>
        <dbReference type="EMBL" id="HII47584.1"/>
    </source>
</evidence>
<feature type="domain" description="Pyruvate flavodoxin/ferredoxin oxidoreductase pyrimidine binding" evidence="6">
    <location>
        <begin position="20"/>
        <end position="236"/>
    </location>
</feature>
<evidence type="ECO:0000256" key="3">
    <source>
        <dbReference type="ARBA" id="ARBA00012691"/>
    </source>
</evidence>
<dbReference type="InterPro" id="IPR033412">
    <property type="entry name" value="PFOR_II"/>
</dbReference>
<dbReference type="InterPro" id="IPR009014">
    <property type="entry name" value="Transketo_C/PFOR_II"/>
</dbReference>
<dbReference type="InterPro" id="IPR002880">
    <property type="entry name" value="Pyrv_Fd/Flavodoxin_OxRdtase_N"/>
</dbReference>
<proteinExistence type="predicted"/>
<dbReference type="GO" id="GO:0019164">
    <property type="term" value="F:pyruvate synthase activity"/>
    <property type="evidence" value="ECO:0007669"/>
    <property type="project" value="UniProtKB-ARBA"/>
</dbReference>
<dbReference type="EC" id="1.2.7.11" evidence="3"/>
<comment type="caution">
    <text evidence="8">The sequence shown here is derived from an EMBL/GenBank/DDBJ whole genome shotgun (WGS) entry which is preliminary data.</text>
</comment>
<comment type="subunit">
    <text evidence="2">Heterodimer composed of an alpha and a beta subunit.</text>
</comment>
<evidence type="ECO:0000259" key="7">
    <source>
        <dbReference type="Pfam" id="PF17147"/>
    </source>
</evidence>
<evidence type="ECO:0000313" key="9">
    <source>
        <dbReference type="Proteomes" id="UP000651120"/>
    </source>
</evidence>
<keyword evidence="4" id="KW-0560">Oxidoreductase</keyword>
<evidence type="ECO:0000256" key="4">
    <source>
        <dbReference type="ARBA" id="ARBA00023002"/>
    </source>
</evidence>